<evidence type="ECO:0000313" key="10">
    <source>
        <dbReference type="EMBL" id="SNY42712.1"/>
    </source>
</evidence>
<keyword evidence="7" id="KW-0812">Transmembrane</keyword>
<keyword evidence="3" id="KW-0229">DNA integration</keyword>
<dbReference type="Gene3D" id="1.10.150.130">
    <property type="match status" value="1"/>
</dbReference>
<keyword evidence="7" id="KW-1133">Transmembrane helix</keyword>
<dbReference type="AlphaFoldDB" id="A0A285I3X6"/>
<comment type="similarity">
    <text evidence="2">Belongs to the 'phage' integrase family.</text>
</comment>
<evidence type="ECO:0000259" key="8">
    <source>
        <dbReference type="PROSITE" id="PS51898"/>
    </source>
</evidence>
<feature type="domain" description="Core-binding (CB)" evidence="9">
    <location>
        <begin position="31"/>
        <end position="110"/>
    </location>
</feature>
<gene>
    <name evidence="10" type="ORF">SAMN06265827_13049</name>
</gene>
<dbReference type="InterPro" id="IPR004107">
    <property type="entry name" value="Integrase_SAM-like_N"/>
</dbReference>
<dbReference type="PROSITE" id="PS51898">
    <property type="entry name" value="TYR_RECOMBINASE"/>
    <property type="match status" value="1"/>
</dbReference>
<dbReference type="InterPro" id="IPR010998">
    <property type="entry name" value="Integrase_recombinase_N"/>
</dbReference>
<dbReference type="PANTHER" id="PTHR30349:SF41">
    <property type="entry name" value="INTEGRASE_RECOMBINASE PROTEIN MJ0367-RELATED"/>
    <property type="match status" value="1"/>
</dbReference>
<dbReference type="GO" id="GO:0003677">
    <property type="term" value="F:DNA binding"/>
    <property type="evidence" value="ECO:0007669"/>
    <property type="project" value="UniProtKB-UniRule"/>
</dbReference>
<keyword evidence="7" id="KW-0472">Membrane</keyword>
<comment type="function">
    <text evidence="1">Site-specific tyrosine recombinase, which acts by catalyzing the cutting and rejoining of the recombining DNA molecules.</text>
</comment>
<reference evidence="11" key="1">
    <citation type="submission" date="2017-09" db="EMBL/GenBank/DDBJ databases">
        <authorList>
            <person name="Varghese N."/>
            <person name="Submissions S."/>
        </authorList>
    </citation>
    <scope>NUCLEOTIDE SEQUENCE [LARGE SCALE GENOMIC DNA]</scope>
    <source>
        <strain evidence="11">MSL47</strain>
    </source>
</reference>
<feature type="domain" description="Tyr recombinase" evidence="8">
    <location>
        <begin position="132"/>
        <end position="291"/>
    </location>
</feature>
<dbReference type="EMBL" id="OBDZ01000030">
    <property type="protein sequence ID" value="SNY42712.1"/>
    <property type="molecule type" value="Genomic_DNA"/>
</dbReference>
<dbReference type="GO" id="GO:0015074">
    <property type="term" value="P:DNA integration"/>
    <property type="evidence" value="ECO:0007669"/>
    <property type="project" value="UniProtKB-KW"/>
</dbReference>
<evidence type="ECO:0000256" key="5">
    <source>
        <dbReference type="ARBA" id="ARBA00023172"/>
    </source>
</evidence>
<proteinExistence type="inferred from homology"/>
<dbReference type="RefSeq" id="WP_097019143.1">
    <property type="nucleotide sequence ID" value="NZ_OBDZ01000030.1"/>
</dbReference>
<evidence type="ECO:0000256" key="1">
    <source>
        <dbReference type="ARBA" id="ARBA00003283"/>
    </source>
</evidence>
<evidence type="ECO:0000256" key="4">
    <source>
        <dbReference type="ARBA" id="ARBA00023125"/>
    </source>
</evidence>
<sequence>MEEQKDELVINEQVKTENNHQKVITKTPGKRGRPKQLKNFFLFLQSAGRSKNTIQSYKSDMRFWKEIANGKNKTIYNLSLEDIKRAIADKDINTVKRRISSLKQLAKWYLRDGYSKLHIELDKVVLGQGKQRIPKAKSEDKFIEIGEHAKELINKGQREGIWLGLMLMCGLRIGEIKTVMLADDDCVSVVEKGGKERKIPAPKWLLEALKEFQAEGRGGYKQQQQTVDYYLRQLGYEKFHNLRHTFATMLLKSGIPLREIQQLLGHSSVATTQIYAQAKVTKGVTLENNFTVIIMKIIAVITIPITETILYCLIMALLGSFCSSNIHLLPNQKDLTGFLKV</sequence>
<evidence type="ECO:0000313" key="11">
    <source>
        <dbReference type="Proteomes" id="UP000219573"/>
    </source>
</evidence>
<name>A0A285I3X6_9FIRM</name>
<keyword evidence="4 6" id="KW-0238">DNA-binding</keyword>
<dbReference type="InterPro" id="IPR044068">
    <property type="entry name" value="CB"/>
</dbReference>
<dbReference type="InterPro" id="IPR002104">
    <property type="entry name" value="Integrase_catalytic"/>
</dbReference>
<dbReference type="PROSITE" id="PS51900">
    <property type="entry name" value="CB"/>
    <property type="match status" value="1"/>
</dbReference>
<dbReference type="InterPro" id="IPR011010">
    <property type="entry name" value="DNA_brk_join_enz"/>
</dbReference>
<dbReference type="SUPFAM" id="SSF56349">
    <property type="entry name" value="DNA breaking-rejoining enzymes"/>
    <property type="match status" value="1"/>
</dbReference>
<dbReference type="Pfam" id="PF00589">
    <property type="entry name" value="Phage_integrase"/>
    <property type="match status" value="1"/>
</dbReference>
<evidence type="ECO:0000256" key="2">
    <source>
        <dbReference type="ARBA" id="ARBA00008857"/>
    </source>
</evidence>
<evidence type="ECO:0000256" key="3">
    <source>
        <dbReference type="ARBA" id="ARBA00022908"/>
    </source>
</evidence>
<dbReference type="Gene3D" id="1.10.443.10">
    <property type="entry name" value="Intergrase catalytic core"/>
    <property type="match status" value="1"/>
</dbReference>
<organism evidence="10 11">
    <name type="scientific">Orenia metallireducens</name>
    <dbReference type="NCBI Taxonomy" id="1413210"/>
    <lineage>
        <taxon>Bacteria</taxon>
        <taxon>Bacillati</taxon>
        <taxon>Bacillota</taxon>
        <taxon>Clostridia</taxon>
        <taxon>Halanaerobiales</taxon>
        <taxon>Halobacteroidaceae</taxon>
        <taxon>Orenia</taxon>
    </lineage>
</organism>
<dbReference type="InterPro" id="IPR013762">
    <property type="entry name" value="Integrase-like_cat_sf"/>
</dbReference>
<evidence type="ECO:0000256" key="7">
    <source>
        <dbReference type="SAM" id="Phobius"/>
    </source>
</evidence>
<dbReference type="CDD" id="cd00397">
    <property type="entry name" value="DNA_BRE_C"/>
    <property type="match status" value="1"/>
</dbReference>
<evidence type="ECO:0000259" key="9">
    <source>
        <dbReference type="PROSITE" id="PS51900"/>
    </source>
</evidence>
<dbReference type="Proteomes" id="UP000219573">
    <property type="component" value="Unassembled WGS sequence"/>
</dbReference>
<evidence type="ECO:0000256" key="6">
    <source>
        <dbReference type="PROSITE-ProRule" id="PRU01248"/>
    </source>
</evidence>
<dbReference type="InterPro" id="IPR050090">
    <property type="entry name" value="Tyrosine_recombinase_XerCD"/>
</dbReference>
<accession>A0A285I3X6</accession>
<dbReference type="Pfam" id="PF02899">
    <property type="entry name" value="Phage_int_SAM_1"/>
    <property type="match status" value="1"/>
</dbReference>
<protein>
    <submittedName>
        <fullName evidence="10">Site-specific recombinase XerD</fullName>
    </submittedName>
</protein>
<dbReference type="OrthoDB" id="111144at2"/>
<keyword evidence="5" id="KW-0233">DNA recombination</keyword>
<feature type="transmembrane region" description="Helical" evidence="7">
    <location>
        <begin position="293"/>
        <end position="318"/>
    </location>
</feature>
<dbReference type="GO" id="GO:0006310">
    <property type="term" value="P:DNA recombination"/>
    <property type="evidence" value="ECO:0007669"/>
    <property type="project" value="UniProtKB-KW"/>
</dbReference>
<dbReference type="PANTHER" id="PTHR30349">
    <property type="entry name" value="PHAGE INTEGRASE-RELATED"/>
    <property type="match status" value="1"/>
</dbReference>
<keyword evidence="11" id="KW-1185">Reference proteome</keyword>